<feature type="region of interest" description="Disordered" evidence="1">
    <location>
        <begin position="22"/>
        <end position="42"/>
    </location>
</feature>
<accession>A0AA35Q1K9</accession>
<evidence type="ECO:0000313" key="3">
    <source>
        <dbReference type="Proteomes" id="UP001160390"/>
    </source>
</evidence>
<proteinExistence type="predicted"/>
<protein>
    <submittedName>
        <fullName evidence="2">Uncharacterized protein</fullName>
    </submittedName>
</protein>
<keyword evidence="3" id="KW-1185">Reference proteome</keyword>
<sequence length="78" mass="8318">MFWYCCGQGPGSTVAQWIKSGRSDGESNCGPTLGGGKSRNEFEPRTVTPALEFPSGATYIEPLLPVVDAVRGDVHFKG</sequence>
<gene>
    <name evidence="2" type="ORF">CCHLO57077_00016022</name>
</gene>
<comment type="caution">
    <text evidence="2">The sequence shown here is derived from an EMBL/GenBank/DDBJ whole genome shotgun (WGS) entry which is preliminary data.</text>
</comment>
<name>A0AA35Q1K9_9HYPO</name>
<organism evidence="2 3">
    <name type="scientific">Clonostachys chloroleuca</name>
    <dbReference type="NCBI Taxonomy" id="1926264"/>
    <lineage>
        <taxon>Eukaryota</taxon>
        <taxon>Fungi</taxon>
        <taxon>Dikarya</taxon>
        <taxon>Ascomycota</taxon>
        <taxon>Pezizomycotina</taxon>
        <taxon>Sordariomycetes</taxon>
        <taxon>Hypocreomycetidae</taxon>
        <taxon>Hypocreales</taxon>
        <taxon>Bionectriaceae</taxon>
        <taxon>Clonostachys</taxon>
    </lineage>
</organism>
<dbReference type="EMBL" id="CABFNP030000771">
    <property type="protein sequence ID" value="CAI6085806.1"/>
    <property type="molecule type" value="Genomic_DNA"/>
</dbReference>
<evidence type="ECO:0000313" key="2">
    <source>
        <dbReference type="EMBL" id="CAI6085806.1"/>
    </source>
</evidence>
<reference evidence="2" key="1">
    <citation type="submission" date="2023-01" db="EMBL/GenBank/DDBJ databases">
        <authorList>
            <person name="Piombo E."/>
        </authorList>
    </citation>
    <scope>NUCLEOTIDE SEQUENCE</scope>
</reference>
<dbReference type="AlphaFoldDB" id="A0AA35Q1K9"/>
<dbReference type="Proteomes" id="UP001160390">
    <property type="component" value="Unassembled WGS sequence"/>
</dbReference>
<evidence type="ECO:0000256" key="1">
    <source>
        <dbReference type="SAM" id="MobiDB-lite"/>
    </source>
</evidence>